<dbReference type="InterPro" id="IPR000907">
    <property type="entry name" value="LipOase"/>
</dbReference>
<dbReference type="InterPro" id="IPR001885">
    <property type="entry name" value="LipOase_mml"/>
</dbReference>
<keyword evidence="7 14" id="KW-0560">Oxidoreductase</keyword>
<dbReference type="InterPro" id="IPR020833">
    <property type="entry name" value="LipOase_Fe_BS"/>
</dbReference>
<evidence type="ECO:0000256" key="4">
    <source>
        <dbReference type="ARBA" id="ARBA00022490"/>
    </source>
</evidence>
<dbReference type="Pfam" id="PF01477">
    <property type="entry name" value="PLAT"/>
    <property type="match status" value="1"/>
</dbReference>
<feature type="binding site" evidence="10">
    <location>
        <position position="729"/>
    </location>
    <ligand>
        <name>Fe cation</name>
        <dbReference type="ChEBI" id="CHEBI:24875"/>
        <note>catalytic</note>
    </ligand>
</feature>
<comment type="similarity">
    <text evidence="3 14">Belongs to the lipoxygenase family.</text>
</comment>
<dbReference type="SUPFAM" id="SSF49723">
    <property type="entry name" value="Lipase/lipooxygenase domain (PLAT/LH2 domain)"/>
    <property type="match status" value="1"/>
</dbReference>
<protein>
    <submittedName>
        <fullName evidence="17">Uncharacterized protein</fullName>
    </submittedName>
</protein>
<keyword evidence="5 10" id="KW-0479">Metal-binding</keyword>
<evidence type="ECO:0000313" key="18">
    <source>
        <dbReference type="Proteomes" id="UP001142489"/>
    </source>
</evidence>
<gene>
    <name evidence="17" type="ORF">JRQ81_004469</name>
</gene>
<name>A0A9Q0XH93_9SAUR</name>
<evidence type="ECO:0000256" key="5">
    <source>
        <dbReference type="ARBA" id="ARBA00022723"/>
    </source>
</evidence>
<dbReference type="GO" id="GO:0005506">
    <property type="term" value="F:iron ion binding"/>
    <property type="evidence" value="ECO:0007669"/>
    <property type="project" value="InterPro"/>
</dbReference>
<comment type="caution">
    <text evidence="13">Lacks conserved residue(s) required for the propagation of feature annotation.</text>
</comment>
<dbReference type="PANTHER" id="PTHR11771">
    <property type="entry name" value="LIPOXYGENASE"/>
    <property type="match status" value="1"/>
</dbReference>
<dbReference type="InterPro" id="IPR036392">
    <property type="entry name" value="PLAT/LH2_dom_sf"/>
</dbReference>
<dbReference type="Proteomes" id="UP001142489">
    <property type="component" value="Unassembled WGS sequence"/>
</dbReference>
<evidence type="ECO:0000256" key="13">
    <source>
        <dbReference type="PROSITE-ProRule" id="PRU00152"/>
    </source>
</evidence>
<dbReference type="FunFam" id="2.60.60.20:FF:000002">
    <property type="entry name" value="Arachidonate 5-lipoxygenase a"/>
    <property type="match status" value="1"/>
</dbReference>
<dbReference type="InterPro" id="IPR036226">
    <property type="entry name" value="LipOase_C_sf"/>
</dbReference>
<evidence type="ECO:0000256" key="3">
    <source>
        <dbReference type="ARBA" id="ARBA00009419"/>
    </source>
</evidence>
<dbReference type="PROSITE" id="PS00711">
    <property type="entry name" value="LIPOXYGENASE_1"/>
    <property type="match status" value="1"/>
</dbReference>
<evidence type="ECO:0000256" key="10">
    <source>
        <dbReference type="PIRSR" id="PIRSR601885-1"/>
    </source>
</evidence>
<dbReference type="EMBL" id="JAPFRF010000012">
    <property type="protein sequence ID" value="KAJ7313193.1"/>
    <property type="molecule type" value="Genomic_DNA"/>
</dbReference>
<dbReference type="PROSITE" id="PS51393">
    <property type="entry name" value="LIPOXYGENASE_3"/>
    <property type="match status" value="1"/>
</dbReference>
<evidence type="ECO:0000256" key="12">
    <source>
        <dbReference type="PIRSR" id="PIRSR601885-3"/>
    </source>
</evidence>
<dbReference type="CDD" id="cd01753">
    <property type="entry name" value="PLAT_LOX"/>
    <property type="match status" value="1"/>
</dbReference>
<evidence type="ECO:0000259" key="16">
    <source>
        <dbReference type="PROSITE" id="PS51393"/>
    </source>
</evidence>
<evidence type="ECO:0000256" key="2">
    <source>
        <dbReference type="ARBA" id="ARBA00005189"/>
    </source>
</evidence>
<dbReference type="Gene3D" id="2.60.60.20">
    <property type="entry name" value="PLAT/LH2 domain"/>
    <property type="match status" value="1"/>
</dbReference>
<evidence type="ECO:0000256" key="7">
    <source>
        <dbReference type="ARBA" id="ARBA00023002"/>
    </source>
</evidence>
<reference evidence="17" key="1">
    <citation type="journal article" date="2023" name="DNA Res.">
        <title>Chromosome-level genome assembly of Phrynocephalus forsythii using third-generation DNA sequencing and Hi-C analysis.</title>
        <authorList>
            <person name="Qi Y."/>
            <person name="Zhao W."/>
            <person name="Zhao Y."/>
            <person name="Niu C."/>
            <person name="Cao S."/>
            <person name="Zhang Y."/>
        </authorList>
    </citation>
    <scope>NUCLEOTIDE SEQUENCE</scope>
    <source>
        <tissue evidence="17">Muscle</tissue>
    </source>
</reference>
<keyword evidence="9" id="KW-0443">Lipid metabolism</keyword>
<evidence type="ECO:0000259" key="15">
    <source>
        <dbReference type="PROSITE" id="PS50095"/>
    </source>
</evidence>
<feature type="binding site" evidence="10">
    <location>
        <position position="606"/>
    </location>
    <ligand>
        <name>Fe cation</name>
        <dbReference type="ChEBI" id="CHEBI:24875"/>
        <note>catalytic</note>
    </ligand>
</feature>
<keyword evidence="6 14" id="KW-0223">Dioxygenase</keyword>
<feature type="binding site" evidence="11">
    <location>
        <position position="76"/>
    </location>
    <ligand>
        <name>Ca(2+)</name>
        <dbReference type="ChEBI" id="CHEBI:29108"/>
        <label>1</label>
    </ligand>
</feature>
<dbReference type="PROSITE" id="PS00081">
    <property type="entry name" value="LIPOXYGENASE_2"/>
    <property type="match status" value="1"/>
</dbReference>
<organism evidence="17 18">
    <name type="scientific">Phrynocephalus forsythii</name>
    <dbReference type="NCBI Taxonomy" id="171643"/>
    <lineage>
        <taxon>Eukaryota</taxon>
        <taxon>Metazoa</taxon>
        <taxon>Chordata</taxon>
        <taxon>Craniata</taxon>
        <taxon>Vertebrata</taxon>
        <taxon>Euteleostomi</taxon>
        <taxon>Lepidosauria</taxon>
        <taxon>Squamata</taxon>
        <taxon>Bifurcata</taxon>
        <taxon>Unidentata</taxon>
        <taxon>Episquamata</taxon>
        <taxon>Toxicofera</taxon>
        <taxon>Iguania</taxon>
        <taxon>Acrodonta</taxon>
        <taxon>Agamidae</taxon>
        <taxon>Agaminae</taxon>
        <taxon>Phrynocephalus</taxon>
    </lineage>
</organism>
<proteinExistence type="inferred from homology"/>
<dbReference type="InterPro" id="IPR042062">
    <property type="entry name" value="PLAT_LOX_verte"/>
</dbReference>
<comment type="cofactor">
    <cofactor evidence="10">
        <name>Fe cation</name>
        <dbReference type="ChEBI" id="CHEBI:24875"/>
    </cofactor>
    <text evidence="10">Binds 1 Fe cation per subunit.</text>
</comment>
<dbReference type="InterPro" id="IPR001024">
    <property type="entry name" value="PLAT/LH2_dom"/>
</dbReference>
<keyword evidence="8 10" id="KW-0408">Iron</keyword>
<feature type="domain" description="Lipoxygenase" evidence="16">
    <location>
        <begin position="178"/>
        <end position="729"/>
    </location>
</feature>
<feature type="binding site" evidence="10">
    <location>
        <position position="426"/>
    </location>
    <ligand>
        <name>Fe cation</name>
        <dbReference type="ChEBI" id="CHEBI:24875"/>
        <note>catalytic</note>
    </ligand>
</feature>
<dbReference type="OrthoDB" id="407298at2759"/>
<evidence type="ECO:0000256" key="1">
    <source>
        <dbReference type="ARBA" id="ARBA00004496"/>
    </source>
</evidence>
<comment type="subcellular location">
    <subcellularLocation>
        <location evidence="1">Cytoplasm</location>
    </subcellularLocation>
</comment>
<feature type="site" description="Essential for stabilizing binding to COTL1" evidence="12">
    <location>
        <position position="163"/>
    </location>
</feature>
<evidence type="ECO:0000256" key="9">
    <source>
        <dbReference type="ARBA" id="ARBA00023098"/>
    </source>
</evidence>
<sequence>MTSAATVLKAAEHVELLAKLIAKGKCFILLNSLYSAQSPESPGVGRMESTGIFQSKSSQPMTYKVQVTTGQGLLTGTFDSISITLVGTNGESPKYLLNRVGTSCARGSVDDHELPCDFELGPLLLIRLHKEPYSFFPESSWFCDKVQVTSPQGEVYHFPCYTWIEGYCTVSFREGAAKTPSDDTHYLQRRHRREELATKHTKYGWKEYLPGVPWCADIDTLTSIEYNIQYSFPKSTAFFGRGTAALFEAKMKGFLDKPYSWGKLEDIRKIFWFYHTPVSEYVFQHWKDDEFFGYQYLNGINPTMIQKCTKIPDNFPVTQEMVAGPLGDFTTLKDELKKGTIYLADYKILEDVPTISLNGKQQYIAAPLCLLHQKATGEVIPLAIQLSQHPGPQSPIFLPTDEEWIWTLAKTWVRNAEFHTHEVIAHLLRGHLMAETFAVATLRQLPMCHPIYKLLIPHLRYSIHINVLARTFLICQGGTFDRAIAIGRKGLAVLLKKALENLTYTQLCLPDDIEARGVSSLLDYYYRDDGLKLWDAIESFVTGVVELYYQNNLAVQRDYELQAWVCDIFTKGFLARRTSGIPSSVRSIPELVKFLTMVIFTCSAHHAAVNSGQFDMGAFMPNLPSTMRKPPPQMKSPVTLEEFLDTIPEMNSTSQVLSVLWVLRNENFDMKPLGEYDEEHFVEEEPKQLITAFQARLAHISEEIKKRNESLELPYTYLDPPNIENSTTI</sequence>
<dbReference type="Gene3D" id="3.10.450.60">
    <property type="match status" value="1"/>
</dbReference>
<dbReference type="InterPro" id="IPR013819">
    <property type="entry name" value="LipOase_C"/>
</dbReference>
<dbReference type="Pfam" id="PF00305">
    <property type="entry name" value="Lipoxygenase"/>
    <property type="match status" value="1"/>
</dbReference>
<evidence type="ECO:0000256" key="11">
    <source>
        <dbReference type="PIRSR" id="PIRSR601885-2"/>
    </source>
</evidence>
<comment type="caution">
    <text evidence="17">The sequence shown here is derived from an EMBL/GenBank/DDBJ whole genome shotgun (WGS) entry which is preliminary data.</text>
</comment>
<dbReference type="SUPFAM" id="SSF48484">
    <property type="entry name" value="Lipoxigenase"/>
    <property type="match status" value="1"/>
</dbReference>
<dbReference type="InterPro" id="IPR020834">
    <property type="entry name" value="LipOase_CS"/>
</dbReference>
<dbReference type="AlphaFoldDB" id="A0A9Q0XH93"/>
<feature type="binding site" evidence="10">
    <location>
        <position position="431"/>
    </location>
    <ligand>
        <name>Fe cation</name>
        <dbReference type="ChEBI" id="CHEBI:24875"/>
        <note>catalytic</note>
    </ligand>
</feature>
<dbReference type="GO" id="GO:0034440">
    <property type="term" value="P:lipid oxidation"/>
    <property type="evidence" value="ECO:0007669"/>
    <property type="project" value="InterPro"/>
</dbReference>
<dbReference type="Gene3D" id="1.20.245.10">
    <property type="entry name" value="Lipoxygenase-1, Domain 5"/>
    <property type="match status" value="1"/>
</dbReference>
<evidence type="ECO:0000256" key="8">
    <source>
        <dbReference type="ARBA" id="ARBA00023004"/>
    </source>
</evidence>
<dbReference type="GO" id="GO:0005737">
    <property type="term" value="C:cytoplasm"/>
    <property type="evidence" value="ECO:0007669"/>
    <property type="project" value="UniProtKB-SubCell"/>
</dbReference>
<keyword evidence="18" id="KW-1185">Reference proteome</keyword>
<dbReference type="SMART" id="SM00308">
    <property type="entry name" value="LH2"/>
    <property type="match status" value="1"/>
</dbReference>
<dbReference type="PROSITE" id="PS50095">
    <property type="entry name" value="PLAT"/>
    <property type="match status" value="1"/>
</dbReference>
<comment type="pathway">
    <text evidence="2">Lipid metabolism.</text>
</comment>
<evidence type="ECO:0000313" key="17">
    <source>
        <dbReference type="EMBL" id="KAJ7313193.1"/>
    </source>
</evidence>
<feature type="domain" description="PLAT" evidence="15">
    <location>
        <begin position="61"/>
        <end position="178"/>
    </location>
</feature>
<dbReference type="GO" id="GO:0016702">
    <property type="term" value="F:oxidoreductase activity, acting on single donors with incorporation of molecular oxygen, incorporation of two atoms of oxygen"/>
    <property type="evidence" value="ECO:0007669"/>
    <property type="project" value="InterPro"/>
</dbReference>
<dbReference type="PRINTS" id="PR00467">
    <property type="entry name" value="MAMLPOXGNASE"/>
</dbReference>
<evidence type="ECO:0000256" key="6">
    <source>
        <dbReference type="ARBA" id="ARBA00022964"/>
    </source>
</evidence>
<dbReference type="FunFam" id="1.20.245.10:FF:000001">
    <property type="entry name" value="Arachidonate 5-lipoxygenase a"/>
    <property type="match status" value="1"/>
</dbReference>
<evidence type="ECO:0000256" key="14">
    <source>
        <dbReference type="RuleBase" id="RU003974"/>
    </source>
</evidence>
<dbReference type="PRINTS" id="PR00087">
    <property type="entry name" value="LIPOXYGENASE"/>
</dbReference>
<keyword evidence="4" id="KW-0963">Cytoplasm</keyword>
<keyword evidence="11" id="KW-0106">Calcium</keyword>
<accession>A0A9Q0XH93</accession>